<evidence type="ECO:0000256" key="1">
    <source>
        <dbReference type="SAM" id="Coils"/>
    </source>
</evidence>
<sequence>MIVFKTIRWKNFLSTGNLFTEVEFNKHNTTLIVGENGAGKSTILDALSFGLFSKPFRKVNKSQLINTITKRDLVVELELSINRNEYKIIRGIKPNLFEVYVNGTLVNQSAEMKDYQEILEKQILKISHKSFCQVVVLGSASFVPFMQLPTGQRRDIIEDLLDLQIFTVMNNLLKIKSNENRDLLIENGSDKKVVTEKIKLIRQHLLEMQNNNEVIISEKKERLQEVLTQIESLNLDIESFDMNITELDGRIADEDTVTSKMKKLETLRYQIKAKKDNLSKEVKFFTEHDNCPTCKQEINKEFQCEAIDTRKQTIGEIEDGLGQLTDQYEELSKRIDEIIAIRAEIQSTKLEKHKTNTKIESLDSYKKELEDEINSIKKANSTRDDSNLIELEEELKQLTIDGVEIEEDRTILAAAGALLKDGGIKSRIIKQYIPIINKLINKYLSAMEFLVQFELDEEFNETIKSRHRDEFSYASFSEGEKMRINLAILFTWRAVAKLRNSISTNILIMDEVFDSSLDSTGTEEFMKILNQLTVDTNTFIISHKTDQIADKFNNVIRFEKHKNFSRIIS</sequence>
<keyword evidence="3" id="KW-0540">Nuclease</keyword>
<keyword evidence="1" id="KW-0175">Coiled coil</keyword>
<accession>A0A6J5QL29</accession>
<evidence type="ECO:0000313" key="3">
    <source>
        <dbReference type="EMBL" id="CAB4182161.1"/>
    </source>
</evidence>
<dbReference type="SUPFAM" id="SSF75712">
    <property type="entry name" value="Rad50 coiled-coil Zn hook"/>
    <property type="match status" value="1"/>
</dbReference>
<protein>
    <submittedName>
        <fullName evidence="3">Endonuclease subunit</fullName>
    </submittedName>
</protein>
<dbReference type="Pfam" id="PF13476">
    <property type="entry name" value="AAA_23"/>
    <property type="match status" value="1"/>
</dbReference>
<reference evidence="3" key="1">
    <citation type="submission" date="2020-05" db="EMBL/GenBank/DDBJ databases">
        <authorList>
            <person name="Chiriac C."/>
            <person name="Salcher M."/>
            <person name="Ghai R."/>
            <person name="Kavagutti S V."/>
        </authorList>
    </citation>
    <scope>NUCLEOTIDE SEQUENCE</scope>
</reference>
<organism evidence="3">
    <name type="scientific">uncultured Caudovirales phage</name>
    <dbReference type="NCBI Taxonomy" id="2100421"/>
    <lineage>
        <taxon>Viruses</taxon>
        <taxon>Duplodnaviria</taxon>
        <taxon>Heunggongvirae</taxon>
        <taxon>Uroviricota</taxon>
        <taxon>Caudoviricetes</taxon>
        <taxon>Peduoviridae</taxon>
        <taxon>Maltschvirus</taxon>
        <taxon>Maltschvirus maltsch</taxon>
    </lineage>
</organism>
<dbReference type="Gene3D" id="3.40.50.300">
    <property type="entry name" value="P-loop containing nucleotide triphosphate hydrolases"/>
    <property type="match status" value="1"/>
</dbReference>
<name>A0A6J5QL29_9CAUD</name>
<dbReference type="SUPFAM" id="SSF52540">
    <property type="entry name" value="P-loop containing nucleoside triphosphate hydrolases"/>
    <property type="match status" value="1"/>
</dbReference>
<feature type="coiled-coil region" evidence="1">
    <location>
        <begin position="314"/>
        <end position="408"/>
    </location>
</feature>
<dbReference type="InterPro" id="IPR027417">
    <property type="entry name" value="P-loop_NTPase"/>
</dbReference>
<dbReference type="PANTHER" id="PTHR32114">
    <property type="entry name" value="ABC TRANSPORTER ABCH.3"/>
    <property type="match status" value="1"/>
</dbReference>
<keyword evidence="3" id="KW-0255">Endonuclease</keyword>
<evidence type="ECO:0000259" key="2">
    <source>
        <dbReference type="Pfam" id="PF13476"/>
    </source>
</evidence>
<dbReference type="GO" id="GO:0004519">
    <property type="term" value="F:endonuclease activity"/>
    <property type="evidence" value="ECO:0007669"/>
    <property type="project" value="UniProtKB-KW"/>
</dbReference>
<dbReference type="Gene3D" id="1.10.287.510">
    <property type="entry name" value="Helix hairpin bin"/>
    <property type="match status" value="1"/>
</dbReference>
<dbReference type="InterPro" id="IPR038729">
    <property type="entry name" value="Rad50/SbcC_AAA"/>
</dbReference>
<keyword evidence="3" id="KW-0378">Hydrolase</keyword>
<dbReference type="EMBL" id="LR797022">
    <property type="protein sequence ID" value="CAB4182161.1"/>
    <property type="molecule type" value="Genomic_DNA"/>
</dbReference>
<dbReference type="PANTHER" id="PTHR32114:SF2">
    <property type="entry name" value="ABC TRANSPORTER ABCH.3"/>
    <property type="match status" value="1"/>
</dbReference>
<proteinExistence type="predicted"/>
<feature type="domain" description="Rad50/SbcC-type AAA" evidence="2">
    <location>
        <begin position="7"/>
        <end position="231"/>
    </location>
</feature>
<gene>
    <name evidence="3" type="ORF">UFOVP1071_164</name>
</gene>
<dbReference type="CDD" id="cd00267">
    <property type="entry name" value="ABC_ATPase"/>
    <property type="match status" value="1"/>
</dbReference>